<dbReference type="InterPro" id="IPR000238">
    <property type="entry name" value="RbfA"/>
</dbReference>
<keyword evidence="4" id="KW-1185">Reference proteome</keyword>
<reference evidence="3" key="1">
    <citation type="journal article" date="2014" name="Int. J. Syst. Evol. Microbiol.">
        <title>Complete genome sequence of Corynebacterium casei LMG S-19264T (=DSM 44701T), isolated from a smear-ripened cheese.</title>
        <authorList>
            <consortium name="US DOE Joint Genome Institute (JGI-PGF)"/>
            <person name="Walter F."/>
            <person name="Albersmeier A."/>
            <person name="Kalinowski J."/>
            <person name="Ruckert C."/>
        </authorList>
    </citation>
    <scope>NUCLEOTIDE SEQUENCE</scope>
    <source>
        <strain evidence="3">KCTC 12870</strain>
    </source>
</reference>
<dbReference type="SUPFAM" id="SSF89919">
    <property type="entry name" value="Ribosome-binding factor A, RbfA"/>
    <property type="match status" value="1"/>
</dbReference>
<proteinExistence type="inferred from homology"/>
<organism evidence="3 4">
    <name type="scientific">Cerasicoccus arenae</name>
    <dbReference type="NCBI Taxonomy" id="424488"/>
    <lineage>
        <taxon>Bacteria</taxon>
        <taxon>Pseudomonadati</taxon>
        <taxon>Verrucomicrobiota</taxon>
        <taxon>Opitutia</taxon>
        <taxon>Puniceicoccales</taxon>
        <taxon>Cerasicoccaceae</taxon>
        <taxon>Cerasicoccus</taxon>
    </lineage>
</organism>
<comment type="similarity">
    <text evidence="2">Belongs to the RbfA family.</text>
</comment>
<keyword evidence="2" id="KW-0963">Cytoplasm</keyword>
<dbReference type="Gene3D" id="3.30.300.20">
    <property type="match status" value="1"/>
</dbReference>
<dbReference type="Proteomes" id="UP000642829">
    <property type="component" value="Unassembled WGS sequence"/>
</dbReference>
<dbReference type="Pfam" id="PF02033">
    <property type="entry name" value="RBFA"/>
    <property type="match status" value="1"/>
</dbReference>
<comment type="caution">
    <text evidence="3">The sequence shown here is derived from an EMBL/GenBank/DDBJ whole genome shotgun (WGS) entry which is preliminary data.</text>
</comment>
<protein>
    <recommendedName>
        <fullName evidence="2">Ribosome-binding factor A</fullName>
    </recommendedName>
</protein>
<dbReference type="EMBL" id="BMXG01000020">
    <property type="protein sequence ID" value="GHC09110.1"/>
    <property type="molecule type" value="Genomic_DNA"/>
</dbReference>
<reference evidence="3" key="2">
    <citation type="submission" date="2020-09" db="EMBL/GenBank/DDBJ databases">
        <authorList>
            <person name="Sun Q."/>
            <person name="Kim S."/>
        </authorList>
    </citation>
    <scope>NUCLEOTIDE SEQUENCE</scope>
    <source>
        <strain evidence="3">KCTC 12870</strain>
    </source>
</reference>
<dbReference type="GO" id="GO:0030490">
    <property type="term" value="P:maturation of SSU-rRNA"/>
    <property type="evidence" value="ECO:0007669"/>
    <property type="project" value="UniProtKB-UniRule"/>
</dbReference>
<dbReference type="RefSeq" id="WP_189516313.1">
    <property type="nucleotide sequence ID" value="NZ_BMXG01000020.1"/>
</dbReference>
<dbReference type="PANTHER" id="PTHR33515">
    <property type="entry name" value="RIBOSOME-BINDING FACTOR A, CHLOROPLASTIC-RELATED"/>
    <property type="match status" value="1"/>
</dbReference>
<dbReference type="InterPro" id="IPR015946">
    <property type="entry name" value="KH_dom-like_a/b"/>
</dbReference>
<evidence type="ECO:0000256" key="2">
    <source>
        <dbReference type="HAMAP-Rule" id="MF_00003"/>
    </source>
</evidence>
<dbReference type="HAMAP" id="MF_00003">
    <property type="entry name" value="RbfA"/>
    <property type="match status" value="1"/>
</dbReference>
<accession>A0A8J3GEG7</accession>
<comment type="function">
    <text evidence="2">One of several proteins that assist in the late maturation steps of the functional core of the 30S ribosomal subunit. Associates with free 30S ribosomal subunits (but not with 30S subunits that are part of 70S ribosomes or polysomes). Required for efficient processing of 16S rRNA. May interact with the 5'-terminal helix region of 16S rRNA.</text>
</comment>
<gene>
    <name evidence="2 3" type="primary">rbfA</name>
    <name evidence="3" type="ORF">GCM10007047_27980</name>
</gene>
<dbReference type="PANTHER" id="PTHR33515:SF1">
    <property type="entry name" value="RIBOSOME-BINDING FACTOR A, CHLOROPLASTIC-RELATED"/>
    <property type="match status" value="1"/>
</dbReference>
<keyword evidence="1 2" id="KW-0690">Ribosome biogenesis</keyword>
<evidence type="ECO:0000313" key="3">
    <source>
        <dbReference type="EMBL" id="GHC09110.1"/>
    </source>
</evidence>
<dbReference type="GO" id="GO:0005829">
    <property type="term" value="C:cytosol"/>
    <property type="evidence" value="ECO:0007669"/>
    <property type="project" value="TreeGrafter"/>
</dbReference>
<dbReference type="InterPro" id="IPR023799">
    <property type="entry name" value="RbfA_dom_sf"/>
</dbReference>
<sequence>MSSRSVRVNELIKREISTVLHTNYRERTIGLTITEADVSPDLRSAYIYYSVIGDAAAVESAERFFSKEHKNIRQFLSKVIVLKYLPKLRFKHDDSYARGSRILDLLEEIDEEPEEQTD</sequence>
<evidence type="ECO:0000256" key="1">
    <source>
        <dbReference type="ARBA" id="ARBA00022517"/>
    </source>
</evidence>
<dbReference type="NCBIfam" id="TIGR00082">
    <property type="entry name" value="rbfA"/>
    <property type="match status" value="1"/>
</dbReference>
<dbReference type="GO" id="GO:0043024">
    <property type="term" value="F:ribosomal small subunit binding"/>
    <property type="evidence" value="ECO:0007669"/>
    <property type="project" value="TreeGrafter"/>
</dbReference>
<name>A0A8J3GEG7_9BACT</name>
<comment type="subcellular location">
    <subcellularLocation>
        <location evidence="2">Cytoplasm</location>
    </subcellularLocation>
</comment>
<evidence type="ECO:0000313" key="4">
    <source>
        <dbReference type="Proteomes" id="UP000642829"/>
    </source>
</evidence>
<comment type="subunit">
    <text evidence="2">Monomer. Binds 30S ribosomal subunits, but not 50S ribosomal subunits or 70S ribosomes.</text>
</comment>
<dbReference type="AlphaFoldDB" id="A0A8J3GEG7"/>